<dbReference type="AlphaFoldDB" id="A0A8S1F5B6"/>
<dbReference type="InterPro" id="IPR011989">
    <property type="entry name" value="ARM-like"/>
</dbReference>
<reference evidence="3 4" key="1">
    <citation type="submission" date="2020-04" db="EMBL/GenBank/DDBJ databases">
        <authorList>
            <person name="Laetsch R D."/>
            <person name="Stevens L."/>
            <person name="Kumar S."/>
            <person name="Blaxter L. M."/>
        </authorList>
    </citation>
    <scope>NUCLEOTIDE SEQUENCE [LARGE SCALE GENOMIC DNA]</scope>
</reference>
<evidence type="ECO:0000256" key="1">
    <source>
        <dbReference type="ARBA" id="ARBA00022473"/>
    </source>
</evidence>
<proteinExistence type="predicted"/>
<dbReference type="InterPro" id="IPR016024">
    <property type="entry name" value="ARM-type_fold"/>
</dbReference>
<keyword evidence="1" id="KW-0217">Developmental protein</keyword>
<evidence type="ECO:0000313" key="3">
    <source>
        <dbReference type="EMBL" id="CAB3407681.1"/>
    </source>
</evidence>
<dbReference type="PROSITE" id="PS50176">
    <property type="entry name" value="ARM_REPEAT"/>
    <property type="match status" value="1"/>
</dbReference>
<dbReference type="Gene3D" id="1.25.10.10">
    <property type="entry name" value="Leucine-rich Repeat Variant"/>
    <property type="match status" value="1"/>
</dbReference>
<organism evidence="3 4">
    <name type="scientific">Caenorhabditis bovis</name>
    <dbReference type="NCBI Taxonomy" id="2654633"/>
    <lineage>
        <taxon>Eukaryota</taxon>
        <taxon>Metazoa</taxon>
        <taxon>Ecdysozoa</taxon>
        <taxon>Nematoda</taxon>
        <taxon>Chromadorea</taxon>
        <taxon>Rhabditida</taxon>
        <taxon>Rhabditina</taxon>
        <taxon>Rhabditomorpha</taxon>
        <taxon>Rhabditoidea</taxon>
        <taxon>Rhabditidae</taxon>
        <taxon>Peloderinae</taxon>
        <taxon>Caenorhabditis</taxon>
    </lineage>
</organism>
<dbReference type="GO" id="GO:0045296">
    <property type="term" value="F:cadherin binding"/>
    <property type="evidence" value="ECO:0007669"/>
    <property type="project" value="InterPro"/>
</dbReference>
<dbReference type="Pfam" id="PF00514">
    <property type="entry name" value="Arm"/>
    <property type="match status" value="1"/>
</dbReference>
<sequence length="673" mass="73857">MLLRPGHSEYGTSAYGDANGIESRTSRIRAAMFPDWTPPISAANATTSSNSIIELMQMPTRQLKDAVMTLLTYEGSNDMTGLSLPDLVELMCDHDESVVARAVHRVYLLSREDPSIAQNPRLIEALINASRSSNVNARRNAMGALFHMSEQRGGPMLIFRSGGLAEIIRMLYDPHESVVHYAVTTLRNLLMHVEATKVQARALNAIEALTPHLHKSNPKLLAQVADSLYFLLIDDLPSKELFLSLSGPQILVTILRAYPEHRKLMYTVIRCIRSLSVCPRNKPALISLGCLPALHGELCRATDERSQTAILVAMRNLSDSATNEENLTPLVIKLLEVVQTANDGMTACACGILSNLTCNNMRNKQTVCSHRGIDALVTAIRRFPEVEDATEPALCALRHCTARHSLAEEAQNELRLCRAFPVVLDQLATLRTPVIKAALGVIRNSALLPANLIELTQEQTPHGDTVISLTIDILRRAIIAIDENPNIEVDGVPMWGVIEGAVSALHQLANHPAVAASCCDDRGQPGNPDQPPFLELIVRLLARPEVSSNDDELLERELLGLLYQLSKRPDGARAVEDCGVTALLIDARTSRHKAVATYANGVLNNLKRDGEASMINSYDYDVATGADWQRDGLERELFAEMYPTNDGGHSESINAALNGSSHNQHNNWYDTDL</sequence>
<protein>
    <submittedName>
        <fullName evidence="3">Uncharacterized protein</fullName>
    </submittedName>
</protein>
<dbReference type="SMART" id="SM00185">
    <property type="entry name" value="ARM"/>
    <property type="match status" value="5"/>
</dbReference>
<dbReference type="InterPro" id="IPR000225">
    <property type="entry name" value="Armadillo"/>
</dbReference>
<dbReference type="Proteomes" id="UP000494206">
    <property type="component" value="Unassembled WGS sequence"/>
</dbReference>
<dbReference type="SUPFAM" id="SSF48371">
    <property type="entry name" value="ARM repeat"/>
    <property type="match status" value="1"/>
</dbReference>
<dbReference type="OrthoDB" id="195736at2759"/>
<keyword evidence="4" id="KW-1185">Reference proteome</keyword>
<accession>A0A8S1F5B6</accession>
<dbReference type="PRINTS" id="PR01869">
    <property type="entry name" value="BCATNINFAMLY"/>
</dbReference>
<dbReference type="PANTHER" id="PTHR45976">
    <property type="entry name" value="ARMADILLO SEGMENT POLARITY PROTEIN"/>
    <property type="match status" value="1"/>
</dbReference>
<comment type="caution">
    <text evidence="3">The sequence shown here is derived from an EMBL/GenBank/DDBJ whole genome shotgun (WGS) entry which is preliminary data.</text>
</comment>
<evidence type="ECO:0000313" key="4">
    <source>
        <dbReference type="Proteomes" id="UP000494206"/>
    </source>
</evidence>
<feature type="repeat" description="ARM" evidence="2">
    <location>
        <begin position="162"/>
        <end position="189"/>
    </location>
</feature>
<evidence type="ECO:0000256" key="2">
    <source>
        <dbReference type="PROSITE-ProRule" id="PRU00259"/>
    </source>
</evidence>
<dbReference type="GO" id="GO:0007155">
    <property type="term" value="P:cell adhesion"/>
    <property type="evidence" value="ECO:0007669"/>
    <property type="project" value="InterPro"/>
</dbReference>
<name>A0A8S1F5B6_9PELO</name>
<gene>
    <name evidence="3" type="ORF">CBOVIS_LOCUS9568</name>
</gene>
<dbReference type="InterPro" id="IPR013284">
    <property type="entry name" value="Beta-catenin"/>
</dbReference>
<dbReference type="EMBL" id="CADEPM010000006">
    <property type="protein sequence ID" value="CAB3407681.1"/>
    <property type="molecule type" value="Genomic_DNA"/>
</dbReference>